<evidence type="ECO:0000313" key="1">
    <source>
        <dbReference type="EMBL" id="MDO7787506.1"/>
    </source>
</evidence>
<evidence type="ECO:0000313" key="2">
    <source>
        <dbReference type="Proteomes" id="UP001172911"/>
    </source>
</evidence>
<keyword evidence="2" id="KW-1185">Reference proteome</keyword>
<protein>
    <submittedName>
        <fullName evidence="1">Tail fiber protein</fullName>
    </submittedName>
</protein>
<dbReference type="AlphaFoldDB" id="A0AAW7ZET5"/>
<dbReference type="GO" id="GO:0046718">
    <property type="term" value="P:symbiont entry into host cell"/>
    <property type="evidence" value="ECO:0007669"/>
    <property type="project" value="InterPro"/>
</dbReference>
<gene>
    <name evidence="1" type="ORF">P6N53_09770</name>
</gene>
<reference evidence="1" key="1">
    <citation type="journal article" date="2023" name="J. Hazard. Mater.">
        <title>Anaerobic biodegradation of pyrene and benzo[a]pyrene by a new sulfate-reducing Desulforamulus aquiferis strain DSA.</title>
        <authorList>
            <person name="Zhang Z."/>
            <person name="Sun J."/>
            <person name="Gong X."/>
            <person name="Wang C."/>
            <person name="Wang H."/>
        </authorList>
    </citation>
    <scope>NUCLEOTIDE SEQUENCE</scope>
    <source>
        <strain evidence="1">DSA</strain>
    </source>
</reference>
<dbReference type="Proteomes" id="UP001172911">
    <property type="component" value="Unassembled WGS sequence"/>
</dbReference>
<organism evidence="1 2">
    <name type="scientific">Desulforamulus aquiferis</name>
    <dbReference type="NCBI Taxonomy" id="1397668"/>
    <lineage>
        <taxon>Bacteria</taxon>
        <taxon>Bacillati</taxon>
        <taxon>Bacillota</taxon>
        <taxon>Clostridia</taxon>
        <taxon>Eubacteriales</taxon>
        <taxon>Peptococcaceae</taxon>
        <taxon>Desulforamulus</taxon>
    </lineage>
</organism>
<comment type="caution">
    <text evidence="1">The sequence shown here is derived from an EMBL/GenBank/DDBJ whole genome shotgun (WGS) entry which is preliminary data.</text>
</comment>
<reference evidence="1" key="2">
    <citation type="submission" date="2023-03" db="EMBL/GenBank/DDBJ databases">
        <authorList>
            <person name="Zhang Z."/>
        </authorList>
    </citation>
    <scope>NUCLEOTIDE SEQUENCE</scope>
    <source>
        <strain evidence="1">DSA</strain>
    </source>
</reference>
<dbReference type="InterPro" id="IPR005068">
    <property type="entry name" value="Phage_lambda_Stf-r2"/>
</dbReference>
<sequence length="254" mass="26611">MADKKVQIKIKNGQNWDNIFPKTNVEVVEGLDTALNNKVDKVTGKGLSTEDYTFAEKTKLEGIEAAAQVNSVTSVANKTGAVALTKSDVGLGNVENYSIATQAESEAGTVTNKYMTPQRTKQAIAAQTANLGGGDMLKSVYDLNNNGKVDTAEQADSVPWAGIIGKPSEFTPESHLHSGESITSGTISAARLPNSSTTAKGAVQLNNTTNSTSTSLAATANAVKVTYDLASEKSKIVVSATEPTGADIWIEELV</sequence>
<dbReference type="Pfam" id="PF03406">
    <property type="entry name" value="Phage_fiber_2"/>
    <property type="match status" value="1"/>
</dbReference>
<dbReference type="RefSeq" id="WP_304542651.1">
    <property type="nucleotide sequence ID" value="NZ_JARPTC010000014.1"/>
</dbReference>
<name>A0AAW7ZET5_9FIRM</name>
<accession>A0AAW7ZET5</accession>
<proteinExistence type="predicted"/>
<dbReference type="EMBL" id="JARPTC010000014">
    <property type="protein sequence ID" value="MDO7787506.1"/>
    <property type="molecule type" value="Genomic_DNA"/>
</dbReference>
<dbReference type="GO" id="GO:0019062">
    <property type="term" value="P:virion attachment to host cell"/>
    <property type="evidence" value="ECO:0007669"/>
    <property type="project" value="InterPro"/>
</dbReference>